<reference evidence="5 6" key="1">
    <citation type="journal article" date="2021" name="BMC Genomics">
        <title>Datura genome reveals duplications of psychoactive alkaloid biosynthetic genes and high mutation rate following tissue culture.</title>
        <authorList>
            <person name="Rajewski A."/>
            <person name="Carter-House D."/>
            <person name="Stajich J."/>
            <person name="Litt A."/>
        </authorList>
    </citation>
    <scope>NUCLEOTIDE SEQUENCE [LARGE SCALE GENOMIC DNA]</scope>
    <source>
        <strain evidence="5">AR-01</strain>
    </source>
</reference>
<evidence type="ECO:0000256" key="2">
    <source>
        <dbReference type="ARBA" id="ARBA00022763"/>
    </source>
</evidence>
<keyword evidence="2" id="KW-0227">DNA damage</keyword>
<proteinExistence type="predicted"/>
<keyword evidence="4" id="KW-0539">Nucleus</keyword>
<accession>A0ABS8TJF4</accession>
<organism evidence="5 6">
    <name type="scientific">Datura stramonium</name>
    <name type="common">Jimsonweed</name>
    <name type="synonym">Common thornapple</name>
    <dbReference type="NCBI Taxonomy" id="4076"/>
    <lineage>
        <taxon>Eukaryota</taxon>
        <taxon>Viridiplantae</taxon>
        <taxon>Streptophyta</taxon>
        <taxon>Embryophyta</taxon>
        <taxon>Tracheophyta</taxon>
        <taxon>Spermatophyta</taxon>
        <taxon>Magnoliopsida</taxon>
        <taxon>eudicotyledons</taxon>
        <taxon>Gunneridae</taxon>
        <taxon>Pentapetalae</taxon>
        <taxon>asterids</taxon>
        <taxon>lamiids</taxon>
        <taxon>Solanales</taxon>
        <taxon>Solanaceae</taxon>
        <taxon>Solanoideae</taxon>
        <taxon>Datureae</taxon>
        <taxon>Datura</taxon>
    </lineage>
</organism>
<keyword evidence="6" id="KW-1185">Reference proteome</keyword>
<evidence type="ECO:0000313" key="5">
    <source>
        <dbReference type="EMBL" id="MCD7471001.1"/>
    </source>
</evidence>
<dbReference type="PANTHER" id="PTHR12663">
    <property type="entry name" value="ANDROGEN INDUCED INHIBITOR OF PROLIFERATION AS3 / PDS5-RELATED"/>
    <property type="match status" value="1"/>
</dbReference>
<name>A0ABS8TJF4_DATST</name>
<evidence type="ECO:0000313" key="6">
    <source>
        <dbReference type="Proteomes" id="UP000823775"/>
    </source>
</evidence>
<evidence type="ECO:0000256" key="4">
    <source>
        <dbReference type="ARBA" id="ARBA00023242"/>
    </source>
</evidence>
<dbReference type="PANTHER" id="PTHR12663:SF70">
    <property type="entry name" value="SISTER CHROMATID COHESION PROTEIN PDS5 HOMOLOG A-LIKE"/>
    <property type="match status" value="1"/>
</dbReference>
<comment type="subcellular location">
    <subcellularLocation>
        <location evidence="1">Nucleus</location>
    </subcellularLocation>
</comment>
<keyword evidence="3" id="KW-0234">DNA repair</keyword>
<gene>
    <name evidence="5" type="ORF">HAX54_011264</name>
</gene>
<dbReference type="InterPro" id="IPR039776">
    <property type="entry name" value="Pds5"/>
</dbReference>
<dbReference type="EMBL" id="JACEIK010001639">
    <property type="protein sequence ID" value="MCD7471001.1"/>
    <property type="molecule type" value="Genomic_DNA"/>
</dbReference>
<comment type="caution">
    <text evidence="5">The sequence shown here is derived from an EMBL/GenBank/DDBJ whole genome shotgun (WGS) entry which is preliminary data.</text>
</comment>
<dbReference type="Proteomes" id="UP000823775">
    <property type="component" value="Unassembled WGS sequence"/>
</dbReference>
<protein>
    <submittedName>
        <fullName evidence="5">Uncharacterized protein</fullName>
    </submittedName>
</protein>
<evidence type="ECO:0000256" key="3">
    <source>
        <dbReference type="ARBA" id="ARBA00023204"/>
    </source>
</evidence>
<evidence type="ECO:0000256" key="1">
    <source>
        <dbReference type="ARBA" id="ARBA00004123"/>
    </source>
</evidence>
<sequence length="279" mass="32084">MELLQPLLDSLRKENQIRSPISSKLGEKVLKECVWPLDLSSRSSSIGPSAPVICETLLEDEMPLNNNGTSLKTLQHLSQMEPLKNTGFGTNMASRHRTKKKAVAQIRMLTWECWFQKASKRKPRQRSRKSRFVSKGDVDTTSGLNIVKREENPLMLEELSLQQVDEKKQKNDRATIEIHDIGKSGDEEIKISFGDENISRKPAETKRRRSFSMRKDEDSERHHFTKCYGEEVVGSRIRVWWPLDKTSTRSELFILDYLLLSLWFIIDLPARLLAGSLSS</sequence>